<proteinExistence type="predicted"/>
<organism evidence="4 5">
    <name type="scientific">Nematocida displodere</name>
    <dbReference type="NCBI Taxonomy" id="1805483"/>
    <lineage>
        <taxon>Eukaryota</taxon>
        <taxon>Fungi</taxon>
        <taxon>Fungi incertae sedis</taxon>
        <taxon>Microsporidia</taxon>
        <taxon>Nematocida</taxon>
    </lineage>
</organism>
<keyword evidence="2" id="KW-1133">Transmembrane helix</keyword>
<feature type="signal peptide" evidence="3">
    <location>
        <begin position="1"/>
        <end position="25"/>
    </location>
</feature>
<reference evidence="4 5" key="1">
    <citation type="submission" date="2016-02" db="EMBL/GenBank/DDBJ databases">
        <title>Discovery of a natural microsporidian pathogen with a broad tissue tropism in Caenorhabditis elegans.</title>
        <authorList>
            <person name="Luallen R.J."/>
            <person name="Reinke A.W."/>
            <person name="Tong L."/>
            <person name="Botts M.R."/>
            <person name="Felix M.-A."/>
            <person name="Troemel E.R."/>
        </authorList>
    </citation>
    <scope>NUCLEOTIDE SEQUENCE [LARGE SCALE GENOMIC DNA]</scope>
    <source>
        <strain evidence="4 5">JUm2807</strain>
    </source>
</reference>
<feature type="region of interest" description="Disordered" evidence="1">
    <location>
        <begin position="259"/>
        <end position="281"/>
    </location>
</feature>
<evidence type="ECO:0000256" key="2">
    <source>
        <dbReference type="SAM" id="Phobius"/>
    </source>
</evidence>
<dbReference type="RefSeq" id="XP_067543716.1">
    <property type="nucleotide sequence ID" value="XM_067688528.1"/>
</dbReference>
<sequence length="281" mass="30497">MIINPWTSLALATILSFEALRTVSGSVHPRHSMAAERDAFISGGRTSYTGPDEEDTAPDISEAVSVRRGFGQKLTRALQRFAKGQHPDLFGSGDSADTSEPINSSSHHQNDEYAAPLSAAFVDIPLGNPNIERGQESYYTGSTPGSCDDSQESDHEQPEASRAWRGSVEPSNPSVMWERLAMNPYNRNPAEQAMFSAVYDRLMKNADTITVMRGPSATVLFVAGHIVLVGILLLSLWATYLVGKIIVANNNRVHEYTPTPDAPTIELPPGPYPADLSSILN</sequence>
<keyword evidence="3" id="KW-0732">Signal</keyword>
<name>A0A177EBU1_9MICR</name>
<feature type="region of interest" description="Disordered" evidence="1">
    <location>
        <begin position="85"/>
        <end position="109"/>
    </location>
</feature>
<dbReference type="EMBL" id="LTDL01000042">
    <property type="protein sequence ID" value="OAG28971.1"/>
    <property type="molecule type" value="Genomic_DNA"/>
</dbReference>
<feature type="transmembrane region" description="Helical" evidence="2">
    <location>
        <begin position="219"/>
        <end position="242"/>
    </location>
</feature>
<gene>
    <name evidence="4" type="ORF">NEDG_01110</name>
</gene>
<dbReference type="GeneID" id="93647460"/>
<protein>
    <submittedName>
        <fullName evidence="4">Uncharacterized protein</fullName>
    </submittedName>
</protein>
<evidence type="ECO:0000256" key="1">
    <source>
        <dbReference type="SAM" id="MobiDB-lite"/>
    </source>
</evidence>
<keyword evidence="2" id="KW-0812">Transmembrane</keyword>
<evidence type="ECO:0000256" key="3">
    <source>
        <dbReference type="SAM" id="SignalP"/>
    </source>
</evidence>
<evidence type="ECO:0000313" key="4">
    <source>
        <dbReference type="EMBL" id="OAG28971.1"/>
    </source>
</evidence>
<dbReference type="Proteomes" id="UP000185944">
    <property type="component" value="Unassembled WGS sequence"/>
</dbReference>
<feature type="region of interest" description="Disordered" evidence="1">
    <location>
        <begin position="132"/>
        <end position="171"/>
    </location>
</feature>
<feature type="chain" id="PRO_5008060290" evidence="3">
    <location>
        <begin position="26"/>
        <end position="281"/>
    </location>
</feature>
<accession>A0A177EBU1</accession>
<keyword evidence="5" id="KW-1185">Reference proteome</keyword>
<comment type="caution">
    <text evidence="4">The sequence shown here is derived from an EMBL/GenBank/DDBJ whole genome shotgun (WGS) entry which is preliminary data.</text>
</comment>
<keyword evidence="2" id="KW-0472">Membrane</keyword>
<evidence type="ECO:0000313" key="5">
    <source>
        <dbReference type="Proteomes" id="UP000185944"/>
    </source>
</evidence>
<dbReference type="AlphaFoldDB" id="A0A177EBU1"/>
<dbReference type="VEuPathDB" id="MicrosporidiaDB:NEDG_01110"/>
<feature type="compositionally biased region" description="Polar residues" evidence="1">
    <location>
        <begin position="95"/>
        <end position="107"/>
    </location>
</feature>